<dbReference type="Proteomes" id="UP000008461">
    <property type="component" value="Chromosome"/>
</dbReference>
<protein>
    <submittedName>
        <fullName evidence="1">Uncharacterized protein</fullName>
    </submittedName>
</protein>
<dbReference type="STRING" id="760192.Halhy_5654"/>
<name>F4KUS4_HALH1</name>
<proteinExistence type="predicted"/>
<dbReference type="HOGENOM" id="CLU_2861508_0_0_10"/>
<evidence type="ECO:0000313" key="2">
    <source>
        <dbReference type="Proteomes" id="UP000008461"/>
    </source>
</evidence>
<organism evidence="1 2">
    <name type="scientific">Haliscomenobacter hydrossis (strain ATCC 27775 / DSM 1100 / LMG 10767 / O)</name>
    <dbReference type="NCBI Taxonomy" id="760192"/>
    <lineage>
        <taxon>Bacteria</taxon>
        <taxon>Pseudomonadati</taxon>
        <taxon>Bacteroidota</taxon>
        <taxon>Saprospiria</taxon>
        <taxon>Saprospirales</taxon>
        <taxon>Haliscomenobacteraceae</taxon>
        <taxon>Haliscomenobacter</taxon>
    </lineage>
</organism>
<gene>
    <name evidence="1" type="ordered locus">Halhy_5654</name>
</gene>
<evidence type="ECO:0000313" key="1">
    <source>
        <dbReference type="EMBL" id="AEE53477.1"/>
    </source>
</evidence>
<reference evidence="1 2" key="1">
    <citation type="journal article" date="2011" name="Stand. Genomic Sci.">
        <title>Complete genome sequence of Haliscomenobacter hydrossis type strain (O).</title>
        <authorList>
            <consortium name="US DOE Joint Genome Institute (JGI-PGF)"/>
            <person name="Daligault H."/>
            <person name="Lapidus A."/>
            <person name="Zeytun A."/>
            <person name="Nolan M."/>
            <person name="Lucas S."/>
            <person name="Del Rio T.G."/>
            <person name="Tice H."/>
            <person name="Cheng J.F."/>
            <person name="Tapia R."/>
            <person name="Han C."/>
            <person name="Goodwin L."/>
            <person name="Pitluck S."/>
            <person name="Liolios K."/>
            <person name="Pagani I."/>
            <person name="Ivanova N."/>
            <person name="Huntemann M."/>
            <person name="Mavromatis K."/>
            <person name="Mikhailova N."/>
            <person name="Pati A."/>
            <person name="Chen A."/>
            <person name="Palaniappan K."/>
            <person name="Land M."/>
            <person name="Hauser L."/>
            <person name="Brambilla E.M."/>
            <person name="Rohde M."/>
            <person name="Verbarg S."/>
            <person name="Goker M."/>
            <person name="Bristow J."/>
            <person name="Eisen J.A."/>
            <person name="Markowitz V."/>
            <person name="Hugenholtz P."/>
            <person name="Kyrpides N.C."/>
            <person name="Klenk H.P."/>
            <person name="Woyke T."/>
        </authorList>
    </citation>
    <scope>NUCLEOTIDE SEQUENCE [LARGE SCALE GENOMIC DNA]</scope>
    <source>
        <strain evidence="2">ATCC 27775 / DSM 1100 / LMG 10767 / O</strain>
    </source>
</reference>
<keyword evidence="2" id="KW-1185">Reference proteome</keyword>
<dbReference type="KEGG" id="hhy:Halhy_5654"/>
<accession>F4KUS4</accession>
<sequence length="64" mass="7370">MRLRRRAVHKNAQIKEAVHAYIQPAKEVPSVNNTGQENADRINAHDLFSHYTADIIKEDTIFAR</sequence>
<dbReference type="AlphaFoldDB" id="F4KUS4"/>
<dbReference type="EMBL" id="CP002691">
    <property type="protein sequence ID" value="AEE53477.1"/>
    <property type="molecule type" value="Genomic_DNA"/>
</dbReference>
<reference key="2">
    <citation type="submission" date="2011-04" db="EMBL/GenBank/DDBJ databases">
        <title>Complete sequence of chromosome of Haliscomenobacter hydrossis DSM 1100.</title>
        <authorList>
            <consortium name="US DOE Joint Genome Institute (JGI-PGF)"/>
            <person name="Lucas S."/>
            <person name="Han J."/>
            <person name="Lapidus A."/>
            <person name="Bruce D."/>
            <person name="Goodwin L."/>
            <person name="Pitluck S."/>
            <person name="Peters L."/>
            <person name="Kyrpides N."/>
            <person name="Mavromatis K."/>
            <person name="Ivanova N."/>
            <person name="Ovchinnikova G."/>
            <person name="Pagani I."/>
            <person name="Daligault H."/>
            <person name="Detter J.C."/>
            <person name="Han C."/>
            <person name="Land M."/>
            <person name="Hauser L."/>
            <person name="Markowitz V."/>
            <person name="Cheng J.-F."/>
            <person name="Hugenholtz P."/>
            <person name="Woyke T."/>
            <person name="Wu D."/>
            <person name="Verbarg S."/>
            <person name="Frueling A."/>
            <person name="Brambilla E."/>
            <person name="Klenk H.-P."/>
            <person name="Eisen J.A."/>
        </authorList>
    </citation>
    <scope>NUCLEOTIDE SEQUENCE</scope>
    <source>
        <strain>DSM 1100</strain>
    </source>
</reference>